<dbReference type="InterPro" id="IPR011013">
    <property type="entry name" value="Gal_mutarotase_sf_dom"/>
</dbReference>
<gene>
    <name evidence="5" type="ORF">GCM10018781_39880</name>
</gene>
<reference evidence="5" key="1">
    <citation type="journal article" date="2014" name="Int. J. Syst. Evol. Microbiol.">
        <title>Complete genome sequence of Corynebacterium casei LMG S-19264T (=DSM 44701T), isolated from a smear-ripened cheese.</title>
        <authorList>
            <consortium name="US DOE Joint Genome Institute (JGI-PGF)"/>
            <person name="Walter F."/>
            <person name="Albersmeier A."/>
            <person name="Kalinowski J."/>
            <person name="Ruckert C."/>
        </authorList>
    </citation>
    <scope>NUCLEOTIDE SEQUENCE</scope>
    <source>
        <strain evidence="5">JCM 4646</strain>
    </source>
</reference>
<dbReference type="GeneID" id="95354394"/>
<dbReference type="SUPFAM" id="SSF51445">
    <property type="entry name" value="(Trans)glycosidases"/>
    <property type="match status" value="1"/>
</dbReference>
<proteinExistence type="inferred from homology"/>
<dbReference type="InterPro" id="IPR013780">
    <property type="entry name" value="Glyco_hydro_b"/>
</dbReference>
<dbReference type="Pfam" id="PF01055">
    <property type="entry name" value="Glyco_hydro_31_2nd"/>
    <property type="match status" value="1"/>
</dbReference>
<dbReference type="RefSeq" id="WP_373311236.1">
    <property type="nucleotide sequence ID" value="NZ_BNBO01000021.1"/>
</dbReference>
<reference evidence="5" key="2">
    <citation type="submission" date="2020-09" db="EMBL/GenBank/DDBJ databases">
        <authorList>
            <person name="Sun Q."/>
            <person name="Ohkuma M."/>
        </authorList>
    </citation>
    <scope>NUCLEOTIDE SEQUENCE</scope>
    <source>
        <strain evidence="5">JCM 4646</strain>
    </source>
</reference>
<comment type="caution">
    <text evidence="5">The sequence shown here is derived from an EMBL/GenBank/DDBJ whole genome shotgun (WGS) entry which is preliminary data.</text>
</comment>
<dbReference type="EMBL" id="BNBO01000021">
    <property type="protein sequence ID" value="GHH74019.1"/>
    <property type="molecule type" value="Genomic_DNA"/>
</dbReference>
<dbReference type="InterPro" id="IPR013222">
    <property type="entry name" value="Glyco_hyd_98_carb-bd"/>
</dbReference>
<dbReference type="GO" id="GO:0005975">
    <property type="term" value="P:carbohydrate metabolic process"/>
    <property type="evidence" value="ECO:0007669"/>
    <property type="project" value="InterPro"/>
</dbReference>
<dbReference type="InterPro" id="IPR051816">
    <property type="entry name" value="Glycosyl_Hydrolase_31"/>
</dbReference>
<dbReference type="Pfam" id="PF08305">
    <property type="entry name" value="NPCBM"/>
    <property type="match status" value="1"/>
</dbReference>
<dbReference type="Pfam" id="PF21365">
    <property type="entry name" value="Glyco_hydro_31_3rd"/>
    <property type="match status" value="1"/>
</dbReference>
<keyword evidence="2" id="KW-0378">Hydrolase</keyword>
<evidence type="ECO:0000313" key="5">
    <source>
        <dbReference type="EMBL" id="GHH74019.1"/>
    </source>
</evidence>
<dbReference type="SUPFAM" id="SSF74650">
    <property type="entry name" value="Galactose mutarotase-like"/>
    <property type="match status" value="1"/>
</dbReference>
<dbReference type="CDD" id="cd14752">
    <property type="entry name" value="GH31_N"/>
    <property type="match status" value="1"/>
</dbReference>
<accession>A0A919KVG2</accession>
<name>A0A919KVG2_9ACTN</name>
<dbReference type="InterPro" id="IPR048395">
    <property type="entry name" value="Glyco_hydro_31_C"/>
</dbReference>
<dbReference type="PANTHER" id="PTHR43863:SF2">
    <property type="entry name" value="MALTASE-GLUCOAMYLASE"/>
    <property type="match status" value="1"/>
</dbReference>
<evidence type="ECO:0000259" key="4">
    <source>
        <dbReference type="SMART" id="SM00776"/>
    </source>
</evidence>
<evidence type="ECO:0000256" key="1">
    <source>
        <dbReference type="ARBA" id="ARBA00007806"/>
    </source>
</evidence>
<dbReference type="GO" id="GO:0030246">
    <property type="term" value="F:carbohydrate binding"/>
    <property type="evidence" value="ECO:0007669"/>
    <property type="project" value="InterPro"/>
</dbReference>
<evidence type="ECO:0000313" key="6">
    <source>
        <dbReference type="Proteomes" id="UP000617734"/>
    </source>
</evidence>
<dbReference type="SMART" id="SM00776">
    <property type="entry name" value="NPCBM"/>
    <property type="match status" value="1"/>
</dbReference>
<keyword evidence="2" id="KW-0326">Glycosidase</keyword>
<dbReference type="Gene3D" id="2.60.120.1060">
    <property type="entry name" value="NPCBM/NEW2 domain"/>
    <property type="match status" value="1"/>
</dbReference>
<dbReference type="Gene3D" id="2.60.40.1180">
    <property type="entry name" value="Golgi alpha-mannosidase II"/>
    <property type="match status" value="2"/>
</dbReference>
<dbReference type="Proteomes" id="UP000617734">
    <property type="component" value="Unassembled WGS sequence"/>
</dbReference>
<dbReference type="SUPFAM" id="SSF51011">
    <property type="entry name" value="Glycosyl hydrolase domain"/>
    <property type="match status" value="1"/>
</dbReference>
<dbReference type="InterPro" id="IPR000322">
    <property type="entry name" value="Glyco_hydro_31_TIM"/>
</dbReference>
<protein>
    <recommendedName>
        <fullName evidence="4">Glycosyl hydrolase family 98 putative carbohydrate-binding module domain-containing protein</fullName>
    </recommendedName>
</protein>
<feature type="domain" description="Glycosyl hydrolase family 98 putative carbohydrate-binding module" evidence="4">
    <location>
        <begin position="769"/>
        <end position="913"/>
    </location>
</feature>
<dbReference type="InterPro" id="IPR038637">
    <property type="entry name" value="NPCBM_sf"/>
</dbReference>
<dbReference type="AlphaFoldDB" id="A0A919KVG2"/>
<dbReference type="PANTHER" id="PTHR43863">
    <property type="entry name" value="HYDROLASE, PUTATIVE (AFU_ORTHOLOGUE AFUA_1G03140)-RELATED"/>
    <property type="match status" value="1"/>
</dbReference>
<feature type="chain" id="PRO_5038929754" description="Glycosyl hydrolase family 98 putative carbohydrate-binding module domain-containing protein" evidence="3">
    <location>
        <begin position="32"/>
        <end position="914"/>
    </location>
</feature>
<comment type="similarity">
    <text evidence="1 2">Belongs to the glycosyl hydrolase 31 family.</text>
</comment>
<dbReference type="InterPro" id="IPR017853">
    <property type="entry name" value="GH"/>
</dbReference>
<keyword evidence="3" id="KW-0732">Signal</keyword>
<dbReference type="Pfam" id="PF17137">
    <property type="entry name" value="DUF5110"/>
    <property type="match status" value="1"/>
</dbReference>
<organism evidence="5 6">
    <name type="scientific">Kitasatospora indigofera</name>
    <dbReference type="NCBI Taxonomy" id="67307"/>
    <lineage>
        <taxon>Bacteria</taxon>
        <taxon>Bacillati</taxon>
        <taxon>Actinomycetota</taxon>
        <taxon>Actinomycetes</taxon>
        <taxon>Kitasatosporales</taxon>
        <taxon>Streptomycetaceae</taxon>
        <taxon>Kitasatospora</taxon>
    </lineage>
</organism>
<dbReference type="GO" id="GO:0004553">
    <property type="term" value="F:hydrolase activity, hydrolyzing O-glycosyl compounds"/>
    <property type="evidence" value="ECO:0007669"/>
    <property type="project" value="InterPro"/>
</dbReference>
<dbReference type="InterPro" id="IPR033403">
    <property type="entry name" value="DUF5110"/>
</dbReference>
<dbReference type="InterPro" id="IPR008979">
    <property type="entry name" value="Galactose-bd-like_sf"/>
</dbReference>
<evidence type="ECO:0000256" key="3">
    <source>
        <dbReference type="SAM" id="SignalP"/>
    </source>
</evidence>
<dbReference type="Gene3D" id="2.60.40.1760">
    <property type="entry name" value="glycosyl hydrolase (family 31)"/>
    <property type="match status" value="1"/>
</dbReference>
<sequence length="914" mass="97540">MRKTLHHPHRTRRRGTVLALAAALALGGVTAGPALSPPAAAATTSVGAVTAFRADGAVYTLTAGAAKARVSFVTDQVFRIELAPTGTFTDPTGSDIVLPQGPAPASSWRDAGDRYELSTGALTLRAYKSALRFALYRADGSKVWEESAPLSWDGKATTQTLARGAAEQFFGTGEQNGSFTYRDRTVQVGVDGNWNEGGHPNSVPFYLSSAGYGVYRNTYAPGTYAFTSPVKATEQEMRFDAYYFAGPGPKDVIGQYTALTGKPFLPPVYGLEMGDSDCYLHNANRGERHTLDALKVADDYVANDMPNGWMLVNDGYGCGYENLSQAAQGLQQRKMQLGLWTENGLAQLADQVKAGQRVAKLDVAWVGSGYKFALDGCKAAYQGIEANSDARGFTWAPESWSGAQRCGVQWSGDQSGSWDYIRWQIPTYAGATMSGMAYNTGDVDGIFGGSAKTYTRDLQWKSFLPAVMSMDGWAPSDKQPYKYGEPYTSVNRKYLKLKESLLPYMYSYAAEATRTGVGPVRPLALEYPDDPVTATDAVKYEFLSGEDFLVAPVYADTSVRDGIYLPKGTWVDYWTGRSYQGPTTVNGYSAPLDTLPLFVKAGAAVPMWPGIRSYQDRAAGSPLAWDVYPQGRSSFTLYEDDGVTREHRDGRSARQTATVDAPAAGTAGQVRIDVSASVGDFTGKQAARPYLFSVHSTTAPATVALGGRQLPRQASRSAFDAATEGWWYDSSDRSGVIQVKTAALGTATAFQLVLDGATAVGSGTTDPGPTTDSWASDLPWTSAVNGWGPAERDRSNGEQGAADGHPLTLNGTTYAKGIGVHADSDIAVQTGGHCSSFTATVGIDDEINGYGDVVFSVVADGVTLWTSPTVTWQSPPLPVDVPLGGARSVRLKATVAGSKTGDHADWAAARFHCA</sequence>
<dbReference type="Gene3D" id="3.20.20.80">
    <property type="entry name" value="Glycosidases"/>
    <property type="match status" value="1"/>
</dbReference>
<keyword evidence="6" id="KW-1185">Reference proteome</keyword>
<feature type="signal peptide" evidence="3">
    <location>
        <begin position="1"/>
        <end position="31"/>
    </location>
</feature>
<evidence type="ECO:0000256" key="2">
    <source>
        <dbReference type="RuleBase" id="RU361185"/>
    </source>
</evidence>
<dbReference type="SUPFAM" id="SSF49785">
    <property type="entry name" value="Galactose-binding domain-like"/>
    <property type="match status" value="1"/>
</dbReference>